<keyword evidence="2" id="KW-1185">Reference proteome</keyword>
<evidence type="ECO:0000313" key="2">
    <source>
        <dbReference type="Proteomes" id="UP000239010"/>
    </source>
</evidence>
<gene>
    <name evidence="1" type="ORF">EELLY_v1c00760</name>
</gene>
<comment type="caution">
    <text evidence="1">The sequence shown here is derived from an EMBL/GenBank/DDBJ whole genome shotgun (WGS) entry which is preliminary data.</text>
</comment>
<accession>A0A8E2QVF0</accession>
<protein>
    <submittedName>
        <fullName evidence="1">Uncharacterized protein</fullName>
    </submittedName>
</protein>
<dbReference type="RefSeq" id="WP_104205552.1">
    <property type="nucleotide sequence ID" value="NZ_PHND01000001.1"/>
</dbReference>
<proteinExistence type="predicted"/>
<dbReference type="AlphaFoldDB" id="A0A8E2QVF0"/>
<evidence type="ECO:0000313" key="1">
    <source>
        <dbReference type="EMBL" id="PPE04401.1"/>
    </source>
</evidence>
<name>A0A8E2QVF0_9MOLU</name>
<sequence length="61" mass="7693">MIYEKRIKYNVYKFLLFFEEGLTKQIIDKESETCQNYYMSNQWEDKSDKFEKMKNYNEQKI</sequence>
<dbReference type="EMBL" id="PHND01000001">
    <property type="protein sequence ID" value="PPE04401.1"/>
    <property type="molecule type" value="Genomic_DNA"/>
</dbReference>
<organism evidence="1 2">
    <name type="scientific">Entomoplasma ellychniae</name>
    <dbReference type="NCBI Taxonomy" id="2114"/>
    <lineage>
        <taxon>Bacteria</taxon>
        <taxon>Bacillati</taxon>
        <taxon>Mycoplasmatota</taxon>
        <taxon>Mollicutes</taxon>
        <taxon>Entomoplasmatales</taxon>
        <taxon>Entomoplasmataceae</taxon>
        <taxon>Entomoplasma</taxon>
    </lineage>
</organism>
<reference evidence="1 2" key="1">
    <citation type="submission" date="2017-11" db="EMBL/GenBank/DDBJ databases">
        <title>Genome sequence of Entomoplasma ellychniae ELCN-1 (ATCC 43707).</title>
        <authorList>
            <person name="Lo W.-S."/>
            <person name="Gasparich G.E."/>
            <person name="Kuo C.-H."/>
        </authorList>
    </citation>
    <scope>NUCLEOTIDE SEQUENCE [LARGE SCALE GENOMIC DNA]</scope>
    <source>
        <strain evidence="1 2">ELCN-1</strain>
    </source>
</reference>
<dbReference type="Proteomes" id="UP000239010">
    <property type="component" value="Unassembled WGS sequence"/>
</dbReference>